<dbReference type="SMART" id="SM00354">
    <property type="entry name" value="HTH_LACI"/>
    <property type="match status" value="1"/>
</dbReference>
<proteinExistence type="predicted"/>
<evidence type="ECO:0000256" key="1">
    <source>
        <dbReference type="ARBA" id="ARBA00022491"/>
    </source>
</evidence>
<evidence type="ECO:0000259" key="5">
    <source>
        <dbReference type="PROSITE" id="PS50932"/>
    </source>
</evidence>
<evidence type="ECO:0000256" key="4">
    <source>
        <dbReference type="ARBA" id="ARBA00023163"/>
    </source>
</evidence>
<dbReference type="Pfam" id="PF13377">
    <property type="entry name" value="Peripla_BP_3"/>
    <property type="match status" value="1"/>
</dbReference>
<dbReference type="InterPro" id="IPR010982">
    <property type="entry name" value="Lambda_DNA-bd_dom_sf"/>
</dbReference>
<dbReference type="Proteomes" id="UP000293142">
    <property type="component" value="Unassembled WGS sequence"/>
</dbReference>
<gene>
    <name evidence="6" type="ORF">EYB31_18915</name>
</gene>
<organism evidence="6 7">
    <name type="scientific">Paenibacillus thalictri</name>
    <dbReference type="NCBI Taxonomy" id="2527873"/>
    <lineage>
        <taxon>Bacteria</taxon>
        <taxon>Bacillati</taxon>
        <taxon>Bacillota</taxon>
        <taxon>Bacilli</taxon>
        <taxon>Bacillales</taxon>
        <taxon>Paenibacillaceae</taxon>
        <taxon>Paenibacillus</taxon>
    </lineage>
</organism>
<keyword evidence="2" id="KW-0805">Transcription regulation</keyword>
<dbReference type="SUPFAM" id="SSF47413">
    <property type="entry name" value="lambda repressor-like DNA-binding domains"/>
    <property type="match status" value="1"/>
</dbReference>
<protein>
    <submittedName>
        <fullName evidence="6">LacI family transcriptional regulator</fullName>
    </submittedName>
</protein>
<dbReference type="GO" id="GO:0003700">
    <property type="term" value="F:DNA-binding transcription factor activity"/>
    <property type="evidence" value="ECO:0007669"/>
    <property type="project" value="TreeGrafter"/>
</dbReference>
<evidence type="ECO:0000256" key="3">
    <source>
        <dbReference type="ARBA" id="ARBA00023125"/>
    </source>
</evidence>
<dbReference type="GO" id="GO:0000976">
    <property type="term" value="F:transcription cis-regulatory region binding"/>
    <property type="evidence" value="ECO:0007669"/>
    <property type="project" value="TreeGrafter"/>
</dbReference>
<evidence type="ECO:0000313" key="7">
    <source>
        <dbReference type="Proteomes" id="UP000293142"/>
    </source>
</evidence>
<dbReference type="PANTHER" id="PTHR30146">
    <property type="entry name" value="LACI-RELATED TRANSCRIPTIONAL REPRESSOR"/>
    <property type="match status" value="1"/>
</dbReference>
<dbReference type="CDD" id="cd06267">
    <property type="entry name" value="PBP1_LacI_sugar_binding-like"/>
    <property type="match status" value="1"/>
</dbReference>
<dbReference type="SUPFAM" id="SSF53822">
    <property type="entry name" value="Periplasmic binding protein-like I"/>
    <property type="match status" value="1"/>
</dbReference>
<dbReference type="EMBL" id="SIRE01000013">
    <property type="protein sequence ID" value="TBL76507.1"/>
    <property type="molecule type" value="Genomic_DNA"/>
</dbReference>
<keyword evidence="3" id="KW-0238">DNA-binding</keyword>
<dbReference type="Gene3D" id="3.40.50.2300">
    <property type="match status" value="2"/>
</dbReference>
<dbReference type="InterPro" id="IPR028082">
    <property type="entry name" value="Peripla_BP_I"/>
</dbReference>
<sequence length="346" mass="38180">MYRGAMSKVTIKTLAELFQVTPKTVSKVLNHKPGVGEELRQSILRKAEELNYVPNVFGRGLQGNTMKTIGVVISDNASPNYSSIVKAIEAAADRAGYNMILCNSSENIEIEEKKIKLLIEKQVEGIIIAPVHREEAGEVHPLLKRLADLAIHYVLISRSPRDGGSHTVVRTDDEQGGYAAARYLIDCGHRRIAVLVHELPITPSTERLKGYRRAFAEAGVLWDERCIVTFPDATVECGKRAMLQALDHNEDCTAVLAFNDIIAMGAMIAARERGRRIPDDLAIVGFDDITYAQAMNPPLTTVRQDTALIGSRAFEVLHHKMTGLVKPTGQGKLILLQPELIIRETV</sequence>
<evidence type="ECO:0000313" key="6">
    <source>
        <dbReference type="EMBL" id="TBL76507.1"/>
    </source>
</evidence>
<name>A0A4Q9DMJ3_9BACL</name>
<keyword evidence="1" id="KW-0678">Repressor</keyword>
<keyword evidence="4" id="KW-0804">Transcription</keyword>
<dbReference type="InterPro" id="IPR000843">
    <property type="entry name" value="HTH_LacI"/>
</dbReference>
<comment type="caution">
    <text evidence="6">The sequence shown here is derived from an EMBL/GenBank/DDBJ whole genome shotgun (WGS) entry which is preliminary data.</text>
</comment>
<reference evidence="6 7" key="1">
    <citation type="submission" date="2019-02" db="EMBL/GenBank/DDBJ databases">
        <title>Paenibacillus sp. nov., isolated from surface-sterilized tissue of Thalictrum simplex L.</title>
        <authorList>
            <person name="Tuo L."/>
        </authorList>
    </citation>
    <scope>NUCLEOTIDE SEQUENCE [LARGE SCALE GENOMIC DNA]</scope>
    <source>
        <strain evidence="6 7">N2SHLJ1</strain>
    </source>
</reference>
<dbReference type="CDD" id="cd01392">
    <property type="entry name" value="HTH_LacI"/>
    <property type="match status" value="1"/>
</dbReference>
<dbReference type="Gene3D" id="1.10.260.40">
    <property type="entry name" value="lambda repressor-like DNA-binding domains"/>
    <property type="match status" value="1"/>
</dbReference>
<feature type="domain" description="HTH lacI-type" evidence="5">
    <location>
        <begin position="9"/>
        <end position="63"/>
    </location>
</feature>
<dbReference type="Pfam" id="PF00356">
    <property type="entry name" value="LacI"/>
    <property type="match status" value="1"/>
</dbReference>
<accession>A0A4Q9DMJ3</accession>
<dbReference type="AlphaFoldDB" id="A0A4Q9DMJ3"/>
<keyword evidence="7" id="KW-1185">Reference proteome</keyword>
<dbReference type="PROSITE" id="PS50932">
    <property type="entry name" value="HTH_LACI_2"/>
    <property type="match status" value="1"/>
</dbReference>
<dbReference type="OrthoDB" id="9775106at2"/>
<evidence type="ECO:0000256" key="2">
    <source>
        <dbReference type="ARBA" id="ARBA00023015"/>
    </source>
</evidence>
<dbReference type="InterPro" id="IPR046335">
    <property type="entry name" value="LacI/GalR-like_sensor"/>
</dbReference>
<dbReference type="PANTHER" id="PTHR30146:SF148">
    <property type="entry name" value="HTH-TYPE TRANSCRIPTIONAL REPRESSOR PURR-RELATED"/>
    <property type="match status" value="1"/>
</dbReference>